<gene>
    <name evidence="5" type="ORF">BDY21DRAFT_387718</name>
</gene>
<proteinExistence type="inferred from homology"/>
<evidence type="ECO:0000259" key="3">
    <source>
        <dbReference type="PROSITE" id="PS50404"/>
    </source>
</evidence>
<protein>
    <submittedName>
        <fullName evidence="5">Glutathione S-transferase</fullName>
    </submittedName>
</protein>
<evidence type="ECO:0000313" key="6">
    <source>
        <dbReference type="Proteomes" id="UP000799766"/>
    </source>
</evidence>
<dbReference type="InterPro" id="IPR004045">
    <property type="entry name" value="Glutathione_S-Trfase_N"/>
</dbReference>
<dbReference type="SFLD" id="SFLDG00358">
    <property type="entry name" value="Main_(cytGST)"/>
    <property type="match status" value="1"/>
</dbReference>
<dbReference type="InterPro" id="IPR040079">
    <property type="entry name" value="Glutathione_S-Trfase"/>
</dbReference>
<dbReference type="Gene3D" id="1.20.1050.10">
    <property type="match status" value="1"/>
</dbReference>
<dbReference type="PROSITE" id="PS50404">
    <property type="entry name" value="GST_NTER"/>
    <property type="match status" value="1"/>
</dbReference>
<dbReference type="InterPro" id="IPR010987">
    <property type="entry name" value="Glutathione-S-Trfase_C-like"/>
</dbReference>
<dbReference type="InterPro" id="IPR036282">
    <property type="entry name" value="Glutathione-S-Trfase_C_sf"/>
</dbReference>
<dbReference type="Gene3D" id="3.40.30.10">
    <property type="entry name" value="Glutaredoxin"/>
    <property type="match status" value="1"/>
</dbReference>
<evidence type="ECO:0000256" key="2">
    <source>
        <dbReference type="RuleBase" id="RU003494"/>
    </source>
</evidence>
<dbReference type="SUPFAM" id="SSF47616">
    <property type="entry name" value="GST C-terminal domain-like"/>
    <property type="match status" value="1"/>
</dbReference>
<dbReference type="PANTHER" id="PTHR44051">
    <property type="entry name" value="GLUTATHIONE S-TRANSFERASE-RELATED"/>
    <property type="match status" value="1"/>
</dbReference>
<evidence type="ECO:0000259" key="4">
    <source>
        <dbReference type="PROSITE" id="PS50405"/>
    </source>
</evidence>
<dbReference type="OrthoDB" id="422574at2759"/>
<name>A0A6A6NQQ0_9PEZI</name>
<dbReference type="InterPro" id="IPR004046">
    <property type="entry name" value="GST_C"/>
</dbReference>
<dbReference type="InterPro" id="IPR036249">
    <property type="entry name" value="Thioredoxin-like_sf"/>
</dbReference>
<organism evidence="5 6">
    <name type="scientific">Lineolata rhizophorae</name>
    <dbReference type="NCBI Taxonomy" id="578093"/>
    <lineage>
        <taxon>Eukaryota</taxon>
        <taxon>Fungi</taxon>
        <taxon>Dikarya</taxon>
        <taxon>Ascomycota</taxon>
        <taxon>Pezizomycotina</taxon>
        <taxon>Dothideomycetes</taxon>
        <taxon>Dothideomycetes incertae sedis</taxon>
        <taxon>Lineolatales</taxon>
        <taxon>Lineolataceae</taxon>
        <taxon>Lineolata</taxon>
    </lineage>
</organism>
<feature type="domain" description="GST N-terminal" evidence="3">
    <location>
        <begin position="1"/>
        <end position="71"/>
    </location>
</feature>
<dbReference type="SUPFAM" id="SSF52833">
    <property type="entry name" value="Thioredoxin-like"/>
    <property type="match status" value="1"/>
</dbReference>
<dbReference type="AlphaFoldDB" id="A0A6A6NQQ0"/>
<dbReference type="PANTHER" id="PTHR44051:SF6">
    <property type="entry name" value="GLUTATHIONE S-TRANSFERASE II"/>
    <property type="match status" value="1"/>
</dbReference>
<dbReference type="Proteomes" id="UP000799766">
    <property type="component" value="Unassembled WGS sequence"/>
</dbReference>
<keyword evidence="5" id="KW-0808">Transferase</keyword>
<dbReference type="Pfam" id="PF02798">
    <property type="entry name" value="GST_N"/>
    <property type="match status" value="1"/>
</dbReference>
<evidence type="ECO:0000313" key="5">
    <source>
        <dbReference type="EMBL" id="KAF2454019.1"/>
    </source>
</evidence>
<dbReference type="EMBL" id="MU001693">
    <property type="protein sequence ID" value="KAF2454019.1"/>
    <property type="molecule type" value="Genomic_DNA"/>
</dbReference>
<comment type="similarity">
    <text evidence="1 2">Belongs to the GST superfamily.</text>
</comment>
<dbReference type="Pfam" id="PF00043">
    <property type="entry name" value="GST_C"/>
    <property type="match status" value="1"/>
</dbReference>
<dbReference type="SFLD" id="SFLDS00019">
    <property type="entry name" value="Glutathione_Transferase_(cytos"/>
    <property type="match status" value="1"/>
</dbReference>
<evidence type="ECO:0000256" key="1">
    <source>
        <dbReference type="ARBA" id="ARBA00007409"/>
    </source>
</evidence>
<sequence length="242" mass="27587">MLLEELKDAYGTDYTFQSVNIGQNTQKEPWFTKLGPNGRIPVLVDHDRGGISLMEGAAILNYLVKHYDPEHKFSFSDDDETSDAEQWVAWQHGGLGPMQGQANHFVRYAKEFIPYGIFRYVGETERLYGVLDMHLEGRDYIAGKGKGKFSYADCASWGWVNSASFIAIDLEGQFSNVAAWWKRINDRPAVQRGLKVPSGNPSGREVFKQKIAEDPEFRQKEEEVMAKIADVKKQYNYVYKSP</sequence>
<dbReference type="GO" id="GO:0016740">
    <property type="term" value="F:transferase activity"/>
    <property type="evidence" value="ECO:0007669"/>
    <property type="project" value="UniProtKB-KW"/>
</dbReference>
<keyword evidence="6" id="KW-1185">Reference proteome</keyword>
<accession>A0A6A6NQQ0</accession>
<dbReference type="SFLD" id="SFLDG01151">
    <property type="entry name" value="Main.2:_Nu-like"/>
    <property type="match status" value="1"/>
</dbReference>
<reference evidence="5" key="1">
    <citation type="journal article" date="2020" name="Stud. Mycol.">
        <title>101 Dothideomycetes genomes: a test case for predicting lifestyles and emergence of pathogens.</title>
        <authorList>
            <person name="Haridas S."/>
            <person name="Albert R."/>
            <person name="Binder M."/>
            <person name="Bloem J."/>
            <person name="Labutti K."/>
            <person name="Salamov A."/>
            <person name="Andreopoulos B."/>
            <person name="Baker S."/>
            <person name="Barry K."/>
            <person name="Bills G."/>
            <person name="Bluhm B."/>
            <person name="Cannon C."/>
            <person name="Castanera R."/>
            <person name="Culley D."/>
            <person name="Daum C."/>
            <person name="Ezra D."/>
            <person name="Gonzalez J."/>
            <person name="Henrissat B."/>
            <person name="Kuo A."/>
            <person name="Liang C."/>
            <person name="Lipzen A."/>
            <person name="Lutzoni F."/>
            <person name="Magnuson J."/>
            <person name="Mondo S."/>
            <person name="Nolan M."/>
            <person name="Ohm R."/>
            <person name="Pangilinan J."/>
            <person name="Park H.-J."/>
            <person name="Ramirez L."/>
            <person name="Alfaro M."/>
            <person name="Sun H."/>
            <person name="Tritt A."/>
            <person name="Yoshinaga Y."/>
            <person name="Zwiers L.-H."/>
            <person name="Turgeon B."/>
            <person name="Goodwin S."/>
            <person name="Spatafora J."/>
            <person name="Crous P."/>
            <person name="Grigoriev I."/>
        </authorList>
    </citation>
    <scope>NUCLEOTIDE SEQUENCE</scope>
    <source>
        <strain evidence="5">ATCC 16933</strain>
    </source>
</reference>
<feature type="domain" description="GST C-terminal" evidence="4">
    <location>
        <begin position="77"/>
        <end position="217"/>
    </location>
</feature>
<dbReference type="PROSITE" id="PS50405">
    <property type="entry name" value="GST_CTER"/>
    <property type="match status" value="1"/>
</dbReference>